<organism evidence="2 3">
    <name type="scientific">Blattamonas nauphoetae</name>
    <dbReference type="NCBI Taxonomy" id="2049346"/>
    <lineage>
        <taxon>Eukaryota</taxon>
        <taxon>Metamonada</taxon>
        <taxon>Preaxostyla</taxon>
        <taxon>Oxymonadida</taxon>
        <taxon>Blattamonas</taxon>
    </lineage>
</organism>
<accession>A0ABQ9XX95</accession>
<evidence type="ECO:0000313" key="2">
    <source>
        <dbReference type="EMBL" id="KAK2956089.1"/>
    </source>
</evidence>
<name>A0ABQ9XX95_9EUKA</name>
<gene>
    <name evidence="2" type="ORF">BLNAU_8869</name>
</gene>
<feature type="domain" description="UBC core" evidence="1">
    <location>
        <begin position="7"/>
        <end position="123"/>
    </location>
</feature>
<sequence length="123" mass="14313">MSEVVVPRNFRLLDELNRVEKGQDIPSTISYGLADDNPLLYNWTGMLIPPPSSKHAGYIYNLEIYCGDNYPRVPPVVRFKENVSLPFLNAKKEVDPQKFPYFRNWKYSNTIETSLLELLRFIS</sequence>
<proteinExistence type="predicted"/>
<dbReference type="InterPro" id="IPR000608">
    <property type="entry name" value="UBC"/>
</dbReference>
<dbReference type="InterPro" id="IPR016135">
    <property type="entry name" value="UBQ-conjugating_enzyme/RWD"/>
</dbReference>
<dbReference type="PROSITE" id="PS50127">
    <property type="entry name" value="UBC_2"/>
    <property type="match status" value="1"/>
</dbReference>
<reference evidence="2 3" key="1">
    <citation type="journal article" date="2022" name="bioRxiv">
        <title>Genomics of Preaxostyla Flagellates Illuminates Evolutionary Transitions and the Path Towards Mitochondrial Loss.</title>
        <authorList>
            <person name="Novak L.V.F."/>
            <person name="Treitli S.C."/>
            <person name="Pyrih J."/>
            <person name="Halakuc P."/>
            <person name="Pipaliya S.V."/>
            <person name="Vacek V."/>
            <person name="Brzon O."/>
            <person name="Soukal P."/>
            <person name="Eme L."/>
            <person name="Dacks J.B."/>
            <person name="Karnkowska A."/>
            <person name="Elias M."/>
            <person name="Hampl V."/>
        </authorList>
    </citation>
    <scope>NUCLEOTIDE SEQUENCE [LARGE SCALE GENOMIC DNA]</scope>
    <source>
        <strain evidence="2">NAU3</strain>
        <tissue evidence="2">Gut</tissue>
    </source>
</reference>
<keyword evidence="3" id="KW-1185">Reference proteome</keyword>
<comment type="caution">
    <text evidence="2">The sequence shown here is derived from an EMBL/GenBank/DDBJ whole genome shotgun (WGS) entry which is preliminary data.</text>
</comment>
<dbReference type="SUPFAM" id="SSF54495">
    <property type="entry name" value="UBC-like"/>
    <property type="match status" value="1"/>
</dbReference>
<protein>
    <submittedName>
        <fullName evidence="2">Ubiquitin-conjugating enzyme</fullName>
    </submittedName>
</protein>
<evidence type="ECO:0000313" key="3">
    <source>
        <dbReference type="Proteomes" id="UP001281761"/>
    </source>
</evidence>
<dbReference type="Pfam" id="PF00179">
    <property type="entry name" value="UQ_con"/>
    <property type="match status" value="1"/>
</dbReference>
<dbReference type="EMBL" id="JARBJD010000059">
    <property type="protein sequence ID" value="KAK2956089.1"/>
    <property type="molecule type" value="Genomic_DNA"/>
</dbReference>
<dbReference type="Proteomes" id="UP001281761">
    <property type="component" value="Unassembled WGS sequence"/>
</dbReference>
<dbReference type="Gene3D" id="3.10.110.10">
    <property type="entry name" value="Ubiquitin Conjugating Enzyme"/>
    <property type="match status" value="1"/>
</dbReference>
<evidence type="ECO:0000259" key="1">
    <source>
        <dbReference type="PROSITE" id="PS50127"/>
    </source>
</evidence>